<dbReference type="EMBL" id="CP019699">
    <property type="protein sequence ID" value="AQS55689.1"/>
    <property type="molecule type" value="Genomic_DNA"/>
</dbReference>
<reference evidence="2 3" key="1">
    <citation type="journal article" date="2015" name="Int. J. Syst. Evol. Microbiol.">
        <title>Novibacillus thermophilus gen. nov., sp. nov., a Gram-staining-negative and moderately thermophilic member of the family Thermoactinomycetaceae.</title>
        <authorList>
            <person name="Yang G."/>
            <person name="Chen J."/>
            <person name="Zhou S."/>
        </authorList>
    </citation>
    <scope>NUCLEOTIDE SEQUENCE [LARGE SCALE GENOMIC DNA]</scope>
    <source>
        <strain evidence="2 3">SG-1</strain>
    </source>
</reference>
<evidence type="ECO:0000313" key="3">
    <source>
        <dbReference type="Proteomes" id="UP000188603"/>
    </source>
</evidence>
<dbReference type="Proteomes" id="UP000188603">
    <property type="component" value="Chromosome"/>
</dbReference>
<feature type="coiled-coil region" evidence="1">
    <location>
        <begin position="5"/>
        <end position="98"/>
    </location>
</feature>
<evidence type="ECO:0000313" key="2">
    <source>
        <dbReference type="EMBL" id="AQS55689.1"/>
    </source>
</evidence>
<proteinExistence type="predicted"/>
<accession>A0A1U9K6K2</accession>
<dbReference type="OrthoDB" id="2969515at2"/>
<dbReference type="RefSeq" id="WP_077719556.1">
    <property type="nucleotide sequence ID" value="NZ_CP019699.1"/>
</dbReference>
<sequence>MEDMLKQILTEVRSMNERLENVEKETSKIPSIEKDVSELKQDVGSLKQDLQNLKKGQESIPAMQQAIFETNETVKDIAKNTNEKVNEHDLAIQALNRRLLYVEAKVE</sequence>
<keyword evidence="3" id="KW-1185">Reference proteome</keyword>
<dbReference type="Gene3D" id="1.20.5.170">
    <property type="match status" value="1"/>
</dbReference>
<dbReference type="KEGG" id="ntr:B0W44_07690"/>
<dbReference type="AlphaFoldDB" id="A0A1U9K6K2"/>
<name>A0A1U9K6K2_9BACL</name>
<gene>
    <name evidence="2" type="ORF">B0W44_07690</name>
</gene>
<evidence type="ECO:0000256" key="1">
    <source>
        <dbReference type="SAM" id="Coils"/>
    </source>
</evidence>
<dbReference type="STRING" id="1471761.B0W44_07690"/>
<protein>
    <submittedName>
        <fullName evidence="2">Uncharacterized protein</fullName>
    </submittedName>
</protein>
<keyword evidence="1" id="KW-0175">Coiled coil</keyword>
<organism evidence="2 3">
    <name type="scientific">Novibacillus thermophilus</name>
    <dbReference type="NCBI Taxonomy" id="1471761"/>
    <lineage>
        <taxon>Bacteria</taxon>
        <taxon>Bacillati</taxon>
        <taxon>Bacillota</taxon>
        <taxon>Bacilli</taxon>
        <taxon>Bacillales</taxon>
        <taxon>Thermoactinomycetaceae</taxon>
        <taxon>Novibacillus</taxon>
    </lineage>
</organism>